<dbReference type="GO" id="GO:0004792">
    <property type="term" value="F:thiosulfate-cyanide sulfurtransferase activity"/>
    <property type="evidence" value="ECO:0007669"/>
    <property type="project" value="TreeGrafter"/>
</dbReference>
<dbReference type="PANTHER" id="PTHR10953:SF247">
    <property type="entry name" value="SLL6053 PROTEIN"/>
    <property type="match status" value="1"/>
</dbReference>
<evidence type="ECO:0000259" key="1">
    <source>
        <dbReference type="Pfam" id="PF00899"/>
    </source>
</evidence>
<comment type="caution">
    <text evidence="2">The sequence shown here is derived from an EMBL/GenBank/DDBJ whole genome shotgun (WGS) entry which is preliminary data.</text>
</comment>
<feature type="domain" description="THIF-type NAD/FAD binding fold" evidence="1">
    <location>
        <begin position="13"/>
        <end position="199"/>
    </location>
</feature>
<organism evidence="2 3">
    <name type="scientific">Undibacterium oligocarboniphilum</name>
    <dbReference type="NCBI Taxonomy" id="666702"/>
    <lineage>
        <taxon>Bacteria</taxon>
        <taxon>Pseudomonadati</taxon>
        <taxon>Pseudomonadota</taxon>
        <taxon>Betaproteobacteria</taxon>
        <taxon>Burkholderiales</taxon>
        <taxon>Oxalobacteraceae</taxon>
        <taxon>Undibacterium</taxon>
    </lineage>
</organism>
<dbReference type="InterPro" id="IPR045886">
    <property type="entry name" value="ThiF/MoeB/HesA"/>
</dbReference>
<dbReference type="GO" id="GO:0016779">
    <property type="term" value="F:nucleotidyltransferase activity"/>
    <property type="evidence" value="ECO:0007669"/>
    <property type="project" value="TreeGrafter"/>
</dbReference>
<dbReference type="RefSeq" id="WP_176805072.1">
    <property type="nucleotide sequence ID" value="NZ_JABXYJ010000014.1"/>
</dbReference>
<dbReference type="InterPro" id="IPR035985">
    <property type="entry name" value="Ubiquitin-activating_enz"/>
</dbReference>
<dbReference type="Proteomes" id="UP000588051">
    <property type="component" value="Unassembled WGS sequence"/>
</dbReference>
<dbReference type="PANTHER" id="PTHR10953">
    <property type="entry name" value="UBIQUITIN-ACTIVATING ENZYME E1"/>
    <property type="match status" value="1"/>
</dbReference>
<dbReference type="NCBIfam" id="TIGR03736">
    <property type="entry name" value="PRTRC_ThiF"/>
    <property type="match status" value="1"/>
</dbReference>
<sequence>MKHHIHSDLLTDKVNVLVVGAGGTGSQILSVLARQHHAMLAFGHPHGLDVMLWDDDTVSETNLFRQAFYPCDVGSYKSHVVINRINLGFGTQWKSEVKRLSENDKLSNFDIIIGCVDNRAGRQAILKAWNKGQSYSNSYWLDCGNRLSDGQIVLGELPGTRAKQERDILPHVGNLYPELLDPFLDETDVMPSCSVAEALEKQSLFVNSAMAMYAGNILNELFRHGAIDIHGYFVNLKTGRSSPLEVDPVAWERMGYRRQVV</sequence>
<proteinExistence type="predicted"/>
<evidence type="ECO:0000313" key="3">
    <source>
        <dbReference type="Proteomes" id="UP000588051"/>
    </source>
</evidence>
<dbReference type="GO" id="GO:0008641">
    <property type="term" value="F:ubiquitin-like modifier activating enzyme activity"/>
    <property type="evidence" value="ECO:0007669"/>
    <property type="project" value="InterPro"/>
</dbReference>
<dbReference type="InterPro" id="IPR000594">
    <property type="entry name" value="ThiF_NAD_FAD-bd"/>
</dbReference>
<dbReference type="InterPro" id="IPR022500">
    <property type="entry name" value="PRTRC_ThiF"/>
</dbReference>
<dbReference type="AlphaFoldDB" id="A0A850QRH6"/>
<reference evidence="2 3" key="1">
    <citation type="submission" date="2020-06" db="EMBL/GenBank/DDBJ databases">
        <authorList>
            <person name="Qiu C."/>
            <person name="Liu Z."/>
        </authorList>
    </citation>
    <scope>NUCLEOTIDE SEQUENCE [LARGE SCALE GENOMIC DNA]</scope>
    <source>
        <strain evidence="2 3">EM 1</strain>
    </source>
</reference>
<evidence type="ECO:0000313" key="2">
    <source>
        <dbReference type="EMBL" id="NVO79410.1"/>
    </source>
</evidence>
<dbReference type="CDD" id="cd01483">
    <property type="entry name" value="E1_enzyme_family"/>
    <property type="match status" value="1"/>
</dbReference>
<dbReference type="Pfam" id="PF00899">
    <property type="entry name" value="ThiF"/>
    <property type="match status" value="1"/>
</dbReference>
<dbReference type="SUPFAM" id="SSF69572">
    <property type="entry name" value="Activating enzymes of the ubiquitin-like proteins"/>
    <property type="match status" value="1"/>
</dbReference>
<keyword evidence="3" id="KW-1185">Reference proteome</keyword>
<gene>
    <name evidence="2" type="ORF">HV832_16445</name>
</gene>
<dbReference type="EMBL" id="JABXYJ010000014">
    <property type="protein sequence ID" value="NVO79410.1"/>
    <property type="molecule type" value="Genomic_DNA"/>
</dbReference>
<name>A0A850QRH6_9BURK</name>
<protein>
    <submittedName>
        <fullName evidence="2">PRTRC system ThiF family protein</fullName>
    </submittedName>
</protein>
<dbReference type="GO" id="GO:0005737">
    <property type="term" value="C:cytoplasm"/>
    <property type="evidence" value="ECO:0007669"/>
    <property type="project" value="TreeGrafter"/>
</dbReference>
<dbReference type="Gene3D" id="3.40.50.720">
    <property type="entry name" value="NAD(P)-binding Rossmann-like Domain"/>
    <property type="match status" value="1"/>
</dbReference>
<accession>A0A850QRH6</accession>